<dbReference type="InterPro" id="IPR051218">
    <property type="entry name" value="Sec_MonoDiacylglyc_Lipase"/>
</dbReference>
<keyword evidence="3" id="KW-1185">Reference proteome</keyword>
<dbReference type="Proteomes" id="UP000568664">
    <property type="component" value="Unassembled WGS sequence"/>
</dbReference>
<dbReference type="GO" id="GO:0006629">
    <property type="term" value="P:lipid metabolic process"/>
    <property type="evidence" value="ECO:0007669"/>
    <property type="project" value="InterPro"/>
</dbReference>
<reference evidence="2 3" key="1">
    <citation type="submission" date="2020-04" db="EMBL/GenBank/DDBJ databases">
        <title>Thalassotalea sp. M1531, isolated from the surface of marine red alga.</title>
        <authorList>
            <person name="Pang L."/>
            <person name="Lu D.-C."/>
        </authorList>
    </citation>
    <scope>NUCLEOTIDE SEQUENCE [LARGE SCALE GENOMIC DNA]</scope>
    <source>
        <strain evidence="2 3">M1531</strain>
    </source>
</reference>
<dbReference type="AlphaFoldDB" id="A0A7Y0Q670"/>
<protein>
    <submittedName>
        <fullName evidence="2">Lipase family protein</fullName>
    </submittedName>
</protein>
<evidence type="ECO:0000313" key="2">
    <source>
        <dbReference type="EMBL" id="NMP30876.1"/>
    </source>
</evidence>
<feature type="domain" description="Fungal lipase-type" evidence="1">
    <location>
        <begin position="75"/>
        <end position="204"/>
    </location>
</feature>
<comment type="caution">
    <text evidence="2">The sequence shown here is derived from an EMBL/GenBank/DDBJ whole genome shotgun (WGS) entry which is preliminary data.</text>
</comment>
<dbReference type="PANTHER" id="PTHR45856">
    <property type="entry name" value="ALPHA/BETA-HYDROLASES SUPERFAMILY PROTEIN"/>
    <property type="match status" value="1"/>
</dbReference>
<dbReference type="RefSeq" id="WP_169074228.1">
    <property type="nucleotide sequence ID" value="NZ_JABBXH010000002.1"/>
</dbReference>
<name>A0A7Y0Q670_9GAMM</name>
<gene>
    <name evidence="2" type="ORF">HII17_04805</name>
</gene>
<dbReference type="EMBL" id="JABBXH010000002">
    <property type="protein sequence ID" value="NMP30876.1"/>
    <property type="molecule type" value="Genomic_DNA"/>
</dbReference>
<proteinExistence type="predicted"/>
<evidence type="ECO:0000313" key="3">
    <source>
        <dbReference type="Proteomes" id="UP000568664"/>
    </source>
</evidence>
<dbReference type="PANTHER" id="PTHR45856:SF11">
    <property type="entry name" value="FUNGAL LIPASE-LIKE DOMAIN-CONTAINING PROTEIN"/>
    <property type="match status" value="1"/>
</dbReference>
<accession>A0A7Y0Q670</accession>
<evidence type="ECO:0000259" key="1">
    <source>
        <dbReference type="Pfam" id="PF01764"/>
    </source>
</evidence>
<dbReference type="InterPro" id="IPR002921">
    <property type="entry name" value="Fungal_lipase-type"/>
</dbReference>
<dbReference type="SUPFAM" id="SSF53474">
    <property type="entry name" value="alpha/beta-Hydrolases"/>
    <property type="match status" value="1"/>
</dbReference>
<dbReference type="Gene3D" id="3.40.50.1820">
    <property type="entry name" value="alpha/beta hydrolase"/>
    <property type="match status" value="1"/>
</dbReference>
<dbReference type="Pfam" id="PF01764">
    <property type="entry name" value="Lipase_3"/>
    <property type="match status" value="1"/>
</dbReference>
<dbReference type="CDD" id="cd00519">
    <property type="entry name" value="Lipase_3"/>
    <property type="match status" value="1"/>
</dbReference>
<organism evidence="2 3">
    <name type="scientific">Thalassotalea algicola</name>
    <dbReference type="NCBI Taxonomy" id="2716224"/>
    <lineage>
        <taxon>Bacteria</taxon>
        <taxon>Pseudomonadati</taxon>
        <taxon>Pseudomonadota</taxon>
        <taxon>Gammaproteobacteria</taxon>
        <taxon>Alteromonadales</taxon>
        <taxon>Colwelliaceae</taxon>
        <taxon>Thalassotalea</taxon>
    </lineage>
</organism>
<dbReference type="InterPro" id="IPR029058">
    <property type="entry name" value="AB_hydrolase_fold"/>
</dbReference>
<sequence>MDLSQYSFSLSSTNEYNDTNALSLALACELAYREESEIRDIASQWQYNKVEFISVNKGQDIDTQCFVMSNQEHIVVSFRGSHSVKDWLANFQAVREPGPLSETLAHEGFQDALFPAIIKLTNTIDAFEHQNKKVWLTGHSLGGALSSLYAAMLCENGYEVFGLYSFASPRPGDERFANELNAQIAGPHYRVVNDGDIVPHVPPEPFFSHAGQRHLLEDEYGDHSDESWFTQRIKALKVFSQKMANTFDVVDNHTLTGDENSYIPKLERNVTGTSS</sequence>